<evidence type="ECO:0000256" key="2">
    <source>
        <dbReference type="ARBA" id="ARBA00023125"/>
    </source>
</evidence>
<dbReference type="Proteomes" id="UP000784880">
    <property type="component" value="Unassembled WGS sequence"/>
</dbReference>
<dbReference type="InterPro" id="IPR051081">
    <property type="entry name" value="HTH_MetalResp_TranReg"/>
</dbReference>
<comment type="caution">
    <text evidence="5">The sequence shown here is derived from an EMBL/GenBank/DDBJ whole genome shotgun (WGS) entry which is preliminary data.</text>
</comment>
<evidence type="ECO:0000256" key="3">
    <source>
        <dbReference type="ARBA" id="ARBA00023163"/>
    </source>
</evidence>
<keyword evidence="2" id="KW-0238">DNA-binding</keyword>
<keyword evidence="3" id="KW-0804">Transcription</keyword>
<dbReference type="NCBIfam" id="NF033788">
    <property type="entry name" value="HTH_metalloreg"/>
    <property type="match status" value="1"/>
</dbReference>
<dbReference type="EMBL" id="JAHQCS010000174">
    <property type="protein sequence ID" value="MBU9714364.1"/>
    <property type="molecule type" value="Genomic_DNA"/>
</dbReference>
<evidence type="ECO:0000256" key="1">
    <source>
        <dbReference type="ARBA" id="ARBA00023015"/>
    </source>
</evidence>
<evidence type="ECO:0000259" key="4">
    <source>
        <dbReference type="PROSITE" id="PS50987"/>
    </source>
</evidence>
<organism evidence="5 6">
    <name type="scientific">Evansella tamaricis</name>
    <dbReference type="NCBI Taxonomy" id="2069301"/>
    <lineage>
        <taxon>Bacteria</taxon>
        <taxon>Bacillati</taxon>
        <taxon>Bacillota</taxon>
        <taxon>Bacilli</taxon>
        <taxon>Bacillales</taxon>
        <taxon>Bacillaceae</taxon>
        <taxon>Evansella</taxon>
    </lineage>
</organism>
<proteinExistence type="predicted"/>
<evidence type="ECO:0000313" key="6">
    <source>
        <dbReference type="Proteomes" id="UP000784880"/>
    </source>
</evidence>
<sequence>MGKVENFTFVSTPVVDLLVSMLMVVNHERISSEEDMEHKELYSVEIKEWVRKTREQLPKDMLEELQIFFNYESYFGITLVPLIINEKVYADIHTFLSFLHQLNDEDLYFAFTHTGYGPEKERMIDFKDPNEVISFLKELNLPEQEKWKLSYLIFDGERTKTRLIKLIERFYYQYYQPMEKFSNSKQLDHAGLLEGELNQGNDTYFRELLSQHGIEWSKTKDIHFFVSYFFDTSILFADVHKNNMDITAFILGTNHYNVFNVGRGEKETLEAIRIITDEKRFKVLQLLKVRPLYGYELAQELGVSNSTVSHHLSTLVKQHLVRSIRRENKVYFEVNRDEIQNILRQLEKMLTE</sequence>
<dbReference type="RefSeq" id="WP_217068867.1">
    <property type="nucleotide sequence ID" value="NZ_JAHQCS010000174.1"/>
</dbReference>
<keyword evidence="1" id="KW-0805">Transcription regulation</keyword>
<evidence type="ECO:0000313" key="5">
    <source>
        <dbReference type="EMBL" id="MBU9714364.1"/>
    </source>
</evidence>
<dbReference type="PANTHER" id="PTHR33154">
    <property type="entry name" value="TRANSCRIPTIONAL REGULATOR, ARSR FAMILY"/>
    <property type="match status" value="1"/>
</dbReference>
<accession>A0ABS6JL09</accession>
<dbReference type="SMART" id="SM00418">
    <property type="entry name" value="HTH_ARSR"/>
    <property type="match status" value="1"/>
</dbReference>
<reference evidence="5 6" key="1">
    <citation type="submission" date="2021-06" db="EMBL/GenBank/DDBJ databases">
        <title>Bacillus sp. RD4P76, an endophyte from a halophyte.</title>
        <authorList>
            <person name="Sun J.-Q."/>
        </authorList>
    </citation>
    <scope>NUCLEOTIDE SEQUENCE [LARGE SCALE GENOMIC DNA]</scope>
    <source>
        <strain evidence="5 6">CGMCC 1.15917</strain>
    </source>
</reference>
<dbReference type="InterPro" id="IPR011991">
    <property type="entry name" value="ArsR-like_HTH"/>
</dbReference>
<dbReference type="CDD" id="cd00090">
    <property type="entry name" value="HTH_ARSR"/>
    <property type="match status" value="1"/>
</dbReference>
<dbReference type="PROSITE" id="PS50987">
    <property type="entry name" value="HTH_ARSR_2"/>
    <property type="match status" value="1"/>
</dbReference>
<dbReference type="InterPro" id="IPR001845">
    <property type="entry name" value="HTH_ArsR_DNA-bd_dom"/>
</dbReference>
<gene>
    <name evidence="5" type="ORF">KS419_21720</name>
</gene>
<name>A0ABS6JL09_9BACI</name>
<dbReference type="PANTHER" id="PTHR33154:SF33">
    <property type="entry name" value="TRANSCRIPTIONAL REPRESSOR SDPR"/>
    <property type="match status" value="1"/>
</dbReference>
<keyword evidence="6" id="KW-1185">Reference proteome</keyword>
<protein>
    <submittedName>
        <fullName evidence="5">Winged helix-turn-helix domain-containing protein</fullName>
    </submittedName>
</protein>
<feature type="domain" description="HTH arsR-type" evidence="4">
    <location>
        <begin position="260"/>
        <end position="352"/>
    </location>
</feature>
<dbReference type="Pfam" id="PF01022">
    <property type="entry name" value="HTH_5"/>
    <property type="match status" value="1"/>
</dbReference>